<name>A0ABP0NML1_9DINO</name>
<comment type="caution">
    <text evidence="2">The sequence shown here is derived from an EMBL/GenBank/DDBJ whole genome shotgun (WGS) entry which is preliminary data.</text>
</comment>
<sequence length="169" mass="19876">MALRLSAICRKWRWACPRDLIAPSVAVTDRANDAIRQFNKFRRLARQNGDIQRAARTVRREFPTDTRVINRQNQVYFAKWHYMKYCTQVIQYAIRKKLPSGETLRLRLDIEDENAMTQKPFAPSGLGQVSPEMAKAQEQRMDKQQELRETQQAYDEQSLREIMASDALR</sequence>
<reference evidence="2 3" key="1">
    <citation type="submission" date="2024-02" db="EMBL/GenBank/DDBJ databases">
        <authorList>
            <person name="Chen Y."/>
            <person name="Shah S."/>
            <person name="Dougan E. K."/>
            <person name="Thang M."/>
            <person name="Chan C."/>
        </authorList>
    </citation>
    <scope>NUCLEOTIDE SEQUENCE [LARGE SCALE GENOMIC DNA]</scope>
</reference>
<feature type="compositionally biased region" description="Basic and acidic residues" evidence="1">
    <location>
        <begin position="135"/>
        <end position="149"/>
    </location>
</feature>
<accession>A0ABP0NML1</accession>
<dbReference type="EMBL" id="CAXAMN010021807">
    <property type="protein sequence ID" value="CAK9063669.1"/>
    <property type="molecule type" value="Genomic_DNA"/>
</dbReference>
<keyword evidence="3" id="KW-1185">Reference proteome</keyword>
<evidence type="ECO:0000313" key="2">
    <source>
        <dbReference type="EMBL" id="CAK9063669.1"/>
    </source>
</evidence>
<evidence type="ECO:0000256" key="1">
    <source>
        <dbReference type="SAM" id="MobiDB-lite"/>
    </source>
</evidence>
<organism evidence="2 3">
    <name type="scientific">Durusdinium trenchii</name>
    <dbReference type="NCBI Taxonomy" id="1381693"/>
    <lineage>
        <taxon>Eukaryota</taxon>
        <taxon>Sar</taxon>
        <taxon>Alveolata</taxon>
        <taxon>Dinophyceae</taxon>
        <taxon>Suessiales</taxon>
        <taxon>Symbiodiniaceae</taxon>
        <taxon>Durusdinium</taxon>
    </lineage>
</organism>
<feature type="region of interest" description="Disordered" evidence="1">
    <location>
        <begin position="117"/>
        <end position="169"/>
    </location>
</feature>
<evidence type="ECO:0000313" key="3">
    <source>
        <dbReference type="Proteomes" id="UP001642484"/>
    </source>
</evidence>
<proteinExistence type="predicted"/>
<dbReference type="Proteomes" id="UP001642484">
    <property type="component" value="Unassembled WGS sequence"/>
</dbReference>
<gene>
    <name evidence="2" type="ORF">CCMP2556_LOCUS31277</name>
</gene>
<protein>
    <submittedName>
        <fullName evidence="2">Uncharacterized protein</fullName>
    </submittedName>
</protein>